<dbReference type="GO" id="GO:0000155">
    <property type="term" value="F:phosphorelay sensor kinase activity"/>
    <property type="evidence" value="ECO:0007669"/>
    <property type="project" value="InterPro"/>
</dbReference>
<proteinExistence type="predicted"/>
<keyword evidence="5" id="KW-0808">Transferase</keyword>
<dbReference type="SUPFAM" id="SSF47384">
    <property type="entry name" value="Homodimeric domain of signal transducing histidine kinase"/>
    <property type="match status" value="1"/>
</dbReference>
<dbReference type="SMART" id="SM00388">
    <property type="entry name" value="HisKA"/>
    <property type="match status" value="1"/>
</dbReference>
<dbReference type="InterPro" id="IPR004358">
    <property type="entry name" value="Sig_transdc_His_kin-like_C"/>
</dbReference>
<dbReference type="InterPro" id="IPR005467">
    <property type="entry name" value="His_kinase_dom"/>
</dbReference>
<reference evidence="9 10" key="1">
    <citation type="journal article" date="2019" name="Front. Microbiol.">
        <title>Thermoanaerosceptrum fracticalcis gen. nov. sp. nov., a Novel Fumarate-Fermenting Microorganism From a Deep Fractured Carbonate Aquifer of the US Great Basin.</title>
        <authorList>
            <person name="Hamilton-Brehm S.D."/>
            <person name="Stewart L.E."/>
            <person name="Zavarin M."/>
            <person name="Caldwell M."/>
            <person name="Lawson P.A."/>
            <person name="Onstott T.C."/>
            <person name="Grzymski J."/>
            <person name="Neveux I."/>
            <person name="Lollar B.S."/>
            <person name="Russell C.E."/>
            <person name="Moser D.P."/>
        </authorList>
    </citation>
    <scope>NUCLEOTIDE SEQUENCE [LARGE SCALE GENOMIC DNA]</scope>
    <source>
        <strain evidence="9 10">DRI-13</strain>
    </source>
</reference>
<dbReference type="Gene3D" id="3.30.565.10">
    <property type="entry name" value="Histidine kinase-like ATPase, C-terminal domain"/>
    <property type="match status" value="1"/>
</dbReference>
<evidence type="ECO:0000313" key="9">
    <source>
        <dbReference type="EMBL" id="QNB47816.1"/>
    </source>
</evidence>
<evidence type="ECO:0000256" key="2">
    <source>
        <dbReference type="ARBA" id="ARBA00004370"/>
    </source>
</evidence>
<dbReference type="InterPro" id="IPR036890">
    <property type="entry name" value="HATPase_C_sf"/>
</dbReference>
<dbReference type="PROSITE" id="PS50109">
    <property type="entry name" value="HIS_KIN"/>
    <property type="match status" value="1"/>
</dbReference>
<keyword evidence="7" id="KW-0902">Two-component regulatory system</keyword>
<dbReference type="GO" id="GO:0016036">
    <property type="term" value="P:cellular response to phosphate starvation"/>
    <property type="evidence" value="ECO:0007669"/>
    <property type="project" value="TreeGrafter"/>
</dbReference>
<dbReference type="InterPro" id="IPR003594">
    <property type="entry name" value="HATPase_dom"/>
</dbReference>
<dbReference type="InterPro" id="IPR050351">
    <property type="entry name" value="BphY/WalK/GraS-like"/>
</dbReference>
<dbReference type="CDD" id="cd00082">
    <property type="entry name" value="HisKA"/>
    <property type="match status" value="1"/>
</dbReference>
<dbReference type="EMBL" id="CP045798">
    <property type="protein sequence ID" value="QNB47816.1"/>
    <property type="molecule type" value="Genomic_DNA"/>
</dbReference>
<dbReference type="PRINTS" id="PR00344">
    <property type="entry name" value="BCTRLSENSOR"/>
</dbReference>
<protein>
    <recommendedName>
        <fullName evidence="3">histidine kinase</fullName>
        <ecNumber evidence="3">2.7.13.3</ecNumber>
    </recommendedName>
</protein>
<dbReference type="EC" id="2.7.13.3" evidence="3"/>
<gene>
    <name evidence="9" type="ORF">BR63_17030</name>
</gene>
<comment type="subcellular location">
    <subcellularLocation>
        <location evidence="2">Membrane</location>
    </subcellularLocation>
</comment>
<organism evidence="9 10">
    <name type="scientific">Thermanaerosceptrum fracticalcis</name>
    <dbReference type="NCBI Taxonomy" id="1712410"/>
    <lineage>
        <taxon>Bacteria</taxon>
        <taxon>Bacillati</taxon>
        <taxon>Bacillota</taxon>
        <taxon>Clostridia</taxon>
        <taxon>Eubacteriales</taxon>
        <taxon>Peptococcaceae</taxon>
        <taxon>Thermanaerosceptrum</taxon>
    </lineage>
</organism>
<evidence type="ECO:0000256" key="5">
    <source>
        <dbReference type="ARBA" id="ARBA00022679"/>
    </source>
</evidence>
<dbReference type="CDD" id="cd00075">
    <property type="entry name" value="HATPase"/>
    <property type="match status" value="1"/>
</dbReference>
<evidence type="ECO:0000259" key="8">
    <source>
        <dbReference type="PROSITE" id="PS50109"/>
    </source>
</evidence>
<dbReference type="Gene3D" id="1.10.287.130">
    <property type="match status" value="1"/>
</dbReference>
<feature type="domain" description="Histidine kinase" evidence="8">
    <location>
        <begin position="49"/>
        <end position="270"/>
    </location>
</feature>
<dbReference type="SUPFAM" id="SSF55874">
    <property type="entry name" value="ATPase domain of HSP90 chaperone/DNA topoisomerase II/histidine kinase"/>
    <property type="match status" value="1"/>
</dbReference>
<keyword evidence="4" id="KW-0597">Phosphoprotein</keyword>
<evidence type="ECO:0000313" key="10">
    <source>
        <dbReference type="Proteomes" id="UP000515847"/>
    </source>
</evidence>
<evidence type="ECO:0000256" key="1">
    <source>
        <dbReference type="ARBA" id="ARBA00000085"/>
    </source>
</evidence>
<dbReference type="AlphaFoldDB" id="A0A7G6E6W2"/>
<accession>A0A7G6E6W2</accession>
<dbReference type="KEGG" id="tfr:BR63_17030"/>
<evidence type="ECO:0000256" key="3">
    <source>
        <dbReference type="ARBA" id="ARBA00012438"/>
    </source>
</evidence>
<dbReference type="SMART" id="SM00387">
    <property type="entry name" value="HATPase_c"/>
    <property type="match status" value="1"/>
</dbReference>
<evidence type="ECO:0000256" key="7">
    <source>
        <dbReference type="ARBA" id="ARBA00023012"/>
    </source>
</evidence>
<evidence type="ECO:0000256" key="6">
    <source>
        <dbReference type="ARBA" id="ARBA00022777"/>
    </source>
</evidence>
<dbReference type="RefSeq" id="WP_051966176.1">
    <property type="nucleotide sequence ID" value="NZ_CP045798.1"/>
</dbReference>
<dbReference type="FunFam" id="3.30.565.10:FF:000006">
    <property type="entry name" value="Sensor histidine kinase WalK"/>
    <property type="match status" value="1"/>
</dbReference>
<dbReference type="GO" id="GO:0005886">
    <property type="term" value="C:plasma membrane"/>
    <property type="evidence" value="ECO:0007669"/>
    <property type="project" value="TreeGrafter"/>
</dbReference>
<dbReference type="Pfam" id="PF00512">
    <property type="entry name" value="HisKA"/>
    <property type="match status" value="1"/>
</dbReference>
<dbReference type="PANTHER" id="PTHR45453">
    <property type="entry name" value="PHOSPHATE REGULON SENSOR PROTEIN PHOR"/>
    <property type="match status" value="1"/>
</dbReference>
<dbReference type="OrthoDB" id="112712at2"/>
<keyword evidence="6" id="KW-0418">Kinase</keyword>
<evidence type="ECO:0000256" key="4">
    <source>
        <dbReference type="ARBA" id="ARBA00022553"/>
    </source>
</evidence>
<dbReference type="GO" id="GO:0004721">
    <property type="term" value="F:phosphoprotein phosphatase activity"/>
    <property type="evidence" value="ECO:0007669"/>
    <property type="project" value="TreeGrafter"/>
</dbReference>
<dbReference type="Proteomes" id="UP000515847">
    <property type="component" value="Chromosome"/>
</dbReference>
<name>A0A7G6E6W2_THEFR</name>
<dbReference type="InterPro" id="IPR036097">
    <property type="entry name" value="HisK_dim/P_sf"/>
</dbReference>
<dbReference type="InterPro" id="IPR003661">
    <property type="entry name" value="HisK_dim/P_dom"/>
</dbReference>
<keyword evidence="10" id="KW-1185">Reference proteome</keyword>
<dbReference type="PANTHER" id="PTHR45453:SF1">
    <property type="entry name" value="PHOSPHATE REGULON SENSOR PROTEIN PHOR"/>
    <property type="match status" value="1"/>
</dbReference>
<comment type="catalytic activity">
    <reaction evidence="1">
        <text>ATP + protein L-histidine = ADP + protein N-phospho-L-histidine.</text>
        <dbReference type="EC" id="2.7.13.3"/>
    </reaction>
</comment>
<sequence>MLTDFNIDYFADNELGRLCEAFNEMKNELKESLISQWKAEQERHEMVQALAHDLKTPLSVIQGYVESLLESSHIDTQKTKKYLQVIKDNANKGAELIKEMLYAAELETSGVELNIVPVDIYSFLKQKKESYEMMAKNKKINFKVDVTYGNQAEIICPIDAAKLERILDNIVSNSIRYVPEHGTITINADIACDNIRFKVCDTGKGFSSKDLSNLFNKFYRGDESRSSKDGHAGLGLHIAKRLVEMHGGSIVAFNARDSGACIKFDLHFLK</sequence>
<dbReference type="Pfam" id="PF02518">
    <property type="entry name" value="HATPase_c"/>
    <property type="match status" value="1"/>
</dbReference>